<evidence type="ECO:0000313" key="7">
    <source>
        <dbReference type="EMBL" id="CAD7243908.1"/>
    </source>
</evidence>
<dbReference type="EMBL" id="LR900039">
    <property type="protein sequence ID" value="CAD7243908.1"/>
    <property type="molecule type" value="Genomic_DNA"/>
</dbReference>
<dbReference type="Proteomes" id="UP000677054">
    <property type="component" value="Unassembled WGS sequence"/>
</dbReference>
<dbReference type="SMART" id="SM00303">
    <property type="entry name" value="GPS"/>
    <property type="match status" value="1"/>
</dbReference>
<evidence type="ECO:0000256" key="1">
    <source>
        <dbReference type="ARBA" id="ARBA00004370"/>
    </source>
</evidence>
<evidence type="ECO:0000313" key="8">
    <source>
        <dbReference type="Proteomes" id="UP000677054"/>
    </source>
</evidence>
<dbReference type="OrthoDB" id="10037534at2759"/>
<proteinExistence type="predicted"/>
<evidence type="ECO:0000256" key="2">
    <source>
        <dbReference type="ARBA" id="ARBA00022692"/>
    </source>
</evidence>
<gene>
    <name evidence="7" type="ORF">DSTB1V02_LOCUS3815</name>
</gene>
<keyword evidence="4" id="KW-0472">Membrane</keyword>
<protein>
    <recommendedName>
        <fullName evidence="6">GAIN-B domain-containing protein</fullName>
    </recommendedName>
</protein>
<name>A0A7R8XCT8_9CRUS</name>
<evidence type="ECO:0000259" key="6">
    <source>
        <dbReference type="PROSITE" id="PS50221"/>
    </source>
</evidence>
<dbReference type="AlphaFoldDB" id="A0A7R8XCT8"/>
<dbReference type="PANTHER" id="PTHR45692">
    <property type="entry name" value="G_PROTEIN_RECEP_F2_4 DOMAIN-CONTAINING PROTEIN"/>
    <property type="match status" value="1"/>
</dbReference>
<dbReference type="Gene3D" id="2.60.220.50">
    <property type="match status" value="1"/>
</dbReference>
<keyword evidence="8" id="KW-1185">Reference proteome</keyword>
<dbReference type="GO" id="GO:0016020">
    <property type="term" value="C:membrane"/>
    <property type="evidence" value="ECO:0007669"/>
    <property type="project" value="UniProtKB-SubCell"/>
</dbReference>
<keyword evidence="3" id="KW-1133">Transmembrane helix</keyword>
<feature type="domain" description="GAIN-B" evidence="6">
    <location>
        <begin position="117"/>
        <end position="299"/>
    </location>
</feature>
<accession>A0A7R8XCT8</accession>
<dbReference type="EMBL" id="CAJPEV010000522">
    <property type="protein sequence ID" value="CAG0886102.1"/>
    <property type="molecule type" value="Genomic_DNA"/>
</dbReference>
<sequence length="619" mass="68856">MQLNELNALETLKNLTSEIESKENLSGEEIEAVTDFLGPLLDAFLNGLQDGQGDSVGPLEFLQSLTVAVDLTLDAFEGWLNITEGTRSETFSSLTETMAKAGLEIAYFLFNHHDEELAFHMSKKHLVVEAWGKQKNSGSFVFPNGGGHTYAELPDGFQDQLGGGDHYFVIGVLYDVEDLNSLLPSDNSSFGEEMKTNSWLLSLAVRHDQQLQLEKPLQLTFMNEEPPRVPPYRKGWWEIHEGESPTFMSQSHLCTFWNMQDERWDDEGCRMVSTGRDQTICECSHLTNFAVLIDINAQAPNETSTLETLKNLTSWIENEVELSGEEIQNIVNSLAELLDDFLVDLQNGQVDPSDPKEFLLILTKAVDLTLDAFQGWLNITKGVRSETFSSLTETLAKAGLEIVFSMFDGFDEELAFNVSRDHLVVEATRKPMNSSDSVVFPKERGHTYAELPAGFQNQLGGGDHYFVVGVLYDVEDLNSLLPSDNTSELLQAGEAYSSTGTMYEDQTASKSSRGAPKDFKILSMNNRLDALATIALVFAFKWIVLDPHTQNANAGLFRQNMAYNMEGMMDGEGLASFVSCPAISVMCEKVEAGRGIPQMDLTLLCHFFGSDVRSRRILV</sequence>
<comment type="subcellular location">
    <subcellularLocation>
        <location evidence="1">Membrane</location>
    </subcellularLocation>
</comment>
<keyword evidence="5" id="KW-1015">Disulfide bond</keyword>
<dbReference type="PANTHER" id="PTHR45692:SF1">
    <property type="entry name" value="G-PROTEIN COUPLED RECEPTORS FAMILY 2 PROFILE 2 DOMAIN-CONTAINING PROTEIN"/>
    <property type="match status" value="1"/>
</dbReference>
<evidence type="ECO:0000256" key="5">
    <source>
        <dbReference type="ARBA" id="ARBA00023157"/>
    </source>
</evidence>
<evidence type="ECO:0000256" key="3">
    <source>
        <dbReference type="ARBA" id="ARBA00022989"/>
    </source>
</evidence>
<organism evidence="7">
    <name type="scientific">Darwinula stevensoni</name>
    <dbReference type="NCBI Taxonomy" id="69355"/>
    <lineage>
        <taxon>Eukaryota</taxon>
        <taxon>Metazoa</taxon>
        <taxon>Ecdysozoa</taxon>
        <taxon>Arthropoda</taxon>
        <taxon>Crustacea</taxon>
        <taxon>Oligostraca</taxon>
        <taxon>Ostracoda</taxon>
        <taxon>Podocopa</taxon>
        <taxon>Podocopida</taxon>
        <taxon>Darwinulocopina</taxon>
        <taxon>Darwinuloidea</taxon>
        <taxon>Darwinulidae</taxon>
        <taxon>Darwinula</taxon>
    </lineage>
</organism>
<dbReference type="InterPro" id="IPR057244">
    <property type="entry name" value="GAIN_B"/>
</dbReference>
<dbReference type="InterPro" id="IPR046338">
    <property type="entry name" value="GAIN_dom_sf"/>
</dbReference>
<dbReference type="InterPro" id="IPR000203">
    <property type="entry name" value="GPS"/>
</dbReference>
<evidence type="ECO:0000256" key="4">
    <source>
        <dbReference type="ARBA" id="ARBA00023136"/>
    </source>
</evidence>
<dbReference type="PROSITE" id="PS50221">
    <property type="entry name" value="GAIN_B"/>
    <property type="match status" value="1"/>
</dbReference>
<dbReference type="Pfam" id="PF01825">
    <property type="entry name" value="GPS"/>
    <property type="match status" value="1"/>
</dbReference>
<reference evidence="7" key="1">
    <citation type="submission" date="2020-11" db="EMBL/GenBank/DDBJ databases">
        <authorList>
            <person name="Tran Van P."/>
        </authorList>
    </citation>
    <scope>NUCLEOTIDE SEQUENCE</scope>
</reference>
<keyword evidence="2" id="KW-0812">Transmembrane</keyword>